<keyword evidence="1" id="KW-0812">Transmembrane</keyword>
<keyword evidence="4" id="KW-1185">Reference proteome</keyword>
<feature type="transmembrane region" description="Helical" evidence="1">
    <location>
        <begin position="12"/>
        <end position="31"/>
    </location>
</feature>
<evidence type="ECO:0000313" key="4">
    <source>
        <dbReference type="Proteomes" id="UP001589607"/>
    </source>
</evidence>
<sequence>MRNINHKSTLNFYLILCGMTLLTVTSCVFTNNKKEESIFSNIAKNKKEYKNTEAELLSKFNKQNIELISISHKAREKEVPFRIKCLATDLIHEQKDINISINKIASKKLIIIPNVSNEKRLKEIEKASGNSFNRKYLENVSKILTSQIDNLRLLTDTTKDVDFKILALQTIVKLNSSLQKVKRIKSIQT</sequence>
<evidence type="ECO:0000313" key="3">
    <source>
        <dbReference type="EMBL" id="MFB9097074.1"/>
    </source>
</evidence>
<evidence type="ECO:0000256" key="1">
    <source>
        <dbReference type="SAM" id="Phobius"/>
    </source>
</evidence>
<organism evidence="3 4">
    <name type="scientific">Flavobacterium jumunjinense</name>
    <dbReference type="NCBI Taxonomy" id="998845"/>
    <lineage>
        <taxon>Bacteria</taxon>
        <taxon>Pseudomonadati</taxon>
        <taxon>Bacteroidota</taxon>
        <taxon>Flavobacteriia</taxon>
        <taxon>Flavobacteriales</taxon>
        <taxon>Flavobacteriaceae</taxon>
        <taxon>Flavobacterium</taxon>
    </lineage>
</organism>
<evidence type="ECO:0000259" key="2">
    <source>
        <dbReference type="Pfam" id="PF13628"/>
    </source>
</evidence>
<dbReference type="Proteomes" id="UP001589607">
    <property type="component" value="Unassembled WGS sequence"/>
</dbReference>
<dbReference type="RefSeq" id="WP_236456615.1">
    <property type="nucleotide sequence ID" value="NZ_CBCSGE010000021.1"/>
</dbReference>
<feature type="domain" description="DUF4142" evidence="2">
    <location>
        <begin position="52"/>
        <end position="183"/>
    </location>
</feature>
<gene>
    <name evidence="3" type="ORF">ACFFVF_11140</name>
</gene>
<proteinExistence type="predicted"/>
<dbReference type="PROSITE" id="PS51257">
    <property type="entry name" value="PROKAR_LIPOPROTEIN"/>
    <property type="match status" value="1"/>
</dbReference>
<keyword evidence="1" id="KW-1133">Transmembrane helix</keyword>
<dbReference type="InterPro" id="IPR025419">
    <property type="entry name" value="DUF4142"/>
</dbReference>
<protein>
    <submittedName>
        <fullName evidence="3">DUF4142 domain-containing protein</fullName>
    </submittedName>
</protein>
<comment type="caution">
    <text evidence="3">The sequence shown here is derived from an EMBL/GenBank/DDBJ whole genome shotgun (WGS) entry which is preliminary data.</text>
</comment>
<dbReference type="EMBL" id="JBHMEY010000033">
    <property type="protein sequence ID" value="MFB9097074.1"/>
    <property type="molecule type" value="Genomic_DNA"/>
</dbReference>
<reference evidence="3 4" key="1">
    <citation type="submission" date="2024-09" db="EMBL/GenBank/DDBJ databases">
        <authorList>
            <person name="Sun Q."/>
            <person name="Mori K."/>
        </authorList>
    </citation>
    <scope>NUCLEOTIDE SEQUENCE [LARGE SCALE GENOMIC DNA]</scope>
    <source>
        <strain evidence="3 4">CECT 7955</strain>
    </source>
</reference>
<name>A0ABV5GNW7_9FLAO</name>
<accession>A0ABV5GNW7</accession>
<keyword evidence="1" id="KW-0472">Membrane</keyword>
<dbReference type="Pfam" id="PF13628">
    <property type="entry name" value="DUF4142"/>
    <property type="match status" value="1"/>
</dbReference>